<keyword evidence="2" id="KW-0472">Membrane</keyword>
<evidence type="ECO:0000313" key="4">
    <source>
        <dbReference type="Proteomes" id="UP000224567"/>
    </source>
</evidence>
<proteinExistence type="predicted"/>
<dbReference type="Proteomes" id="UP000224567">
    <property type="component" value="Unassembled WGS sequence"/>
</dbReference>
<sequence length="181" mass="20192">MHNHGLVHTKLRLENLHISAVDKHIKVGILGNVADFNEADPADNTTYDNMYRRIMMIAFDMRYGLLIWFMGIVYKYGLWVLSIDTVDGARDNRSDGPSSLLMVHKIVRHLSAKIGTFYLDVTVEVTVRQEIDGLPTRPSHDGLKKESLLGLTGNLMVHQGLDGPPGRPSILGDSIPFSKKA</sequence>
<keyword evidence="4" id="KW-1185">Reference proteome</keyword>
<evidence type="ECO:0000313" key="3">
    <source>
        <dbReference type="EMBL" id="PHT31984.1"/>
    </source>
</evidence>
<comment type="caution">
    <text evidence="3">The sequence shown here is derived from an EMBL/GenBank/DDBJ whole genome shotgun (WGS) entry which is preliminary data.</text>
</comment>
<evidence type="ECO:0008006" key="5">
    <source>
        <dbReference type="Google" id="ProtNLM"/>
    </source>
</evidence>
<name>A0A2G2VG76_CAPBA</name>
<feature type="region of interest" description="Disordered" evidence="1">
    <location>
        <begin position="160"/>
        <end position="181"/>
    </location>
</feature>
<dbReference type="STRING" id="33114.A0A2G2VG76"/>
<protein>
    <recommendedName>
        <fullName evidence="5">Protein kinase domain-containing protein</fullName>
    </recommendedName>
</protein>
<keyword evidence="2" id="KW-0812">Transmembrane</keyword>
<evidence type="ECO:0000256" key="1">
    <source>
        <dbReference type="SAM" id="MobiDB-lite"/>
    </source>
</evidence>
<organism evidence="3 4">
    <name type="scientific">Capsicum baccatum</name>
    <name type="common">Peruvian pepper</name>
    <dbReference type="NCBI Taxonomy" id="33114"/>
    <lineage>
        <taxon>Eukaryota</taxon>
        <taxon>Viridiplantae</taxon>
        <taxon>Streptophyta</taxon>
        <taxon>Embryophyta</taxon>
        <taxon>Tracheophyta</taxon>
        <taxon>Spermatophyta</taxon>
        <taxon>Magnoliopsida</taxon>
        <taxon>eudicotyledons</taxon>
        <taxon>Gunneridae</taxon>
        <taxon>Pentapetalae</taxon>
        <taxon>asterids</taxon>
        <taxon>lamiids</taxon>
        <taxon>Solanales</taxon>
        <taxon>Solanaceae</taxon>
        <taxon>Solanoideae</taxon>
        <taxon>Capsiceae</taxon>
        <taxon>Capsicum</taxon>
    </lineage>
</organism>
<evidence type="ECO:0000256" key="2">
    <source>
        <dbReference type="SAM" id="Phobius"/>
    </source>
</evidence>
<feature type="transmembrane region" description="Helical" evidence="2">
    <location>
        <begin position="63"/>
        <end position="81"/>
    </location>
</feature>
<accession>A0A2G2VG76</accession>
<reference evidence="4" key="2">
    <citation type="journal article" date="2017" name="J. Anim. Genet.">
        <title>Multiple reference genome sequences of hot pepper reveal the massive evolution of plant disease resistance genes by retroduplication.</title>
        <authorList>
            <person name="Kim S."/>
            <person name="Park J."/>
            <person name="Yeom S.-I."/>
            <person name="Kim Y.-M."/>
            <person name="Seo E."/>
            <person name="Kim K.-T."/>
            <person name="Kim M.-S."/>
            <person name="Lee J.M."/>
            <person name="Cheong K."/>
            <person name="Shin H.-S."/>
            <person name="Kim S.-B."/>
            <person name="Han K."/>
            <person name="Lee J."/>
            <person name="Park M."/>
            <person name="Lee H.-A."/>
            <person name="Lee H.-Y."/>
            <person name="Lee Y."/>
            <person name="Oh S."/>
            <person name="Lee J.H."/>
            <person name="Choi E."/>
            <person name="Choi E."/>
            <person name="Lee S.E."/>
            <person name="Jeon J."/>
            <person name="Kim H."/>
            <person name="Choi G."/>
            <person name="Song H."/>
            <person name="Lee J."/>
            <person name="Lee S.-C."/>
            <person name="Kwon J.-K."/>
            <person name="Lee H.-Y."/>
            <person name="Koo N."/>
            <person name="Hong Y."/>
            <person name="Kim R.W."/>
            <person name="Kang W.-H."/>
            <person name="Huh J.H."/>
            <person name="Kang B.-C."/>
            <person name="Yang T.-J."/>
            <person name="Lee Y.-H."/>
            <person name="Bennetzen J.L."/>
            <person name="Choi D."/>
        </authorList>
    </citation>
    <scope>NUCLEOTIDE SEQUENCE [LARGE SCALE GENOMIC DNA]</scope>
    <source>
        <strain evidence="4">cv. PBC81</strain>
    </source>
</reference>
<keyword evidence="2" id="KW-1133">Transmembrane helix</keyword>
<dbReference type="EMBL" id="MLFT02000012">
    <property type="protein sequence ID" value="PHT31984.1"/>
    <property type="molecule type" value="Genomic_DNA"/>
</dbReference>
<dbReference type="AlphaFoldDB" id="A0A2G2VG76"/>
<gene>
    <name evidence="3" type="ORF">CQW23_28321</name>
</gene>
<reference evidence="3 4" key="1">
    <citation type="journal article" date="2017" name="Genome Biol.">
        <title>New reference genome sequences of hot pepper reveal the massive evolution of plant disease-resistance genes by retroduplication.</title>
        <authorList>
            <person name="Kim S."/>
            <person name="Park J."/>
            <person name="Yeom S.I."/>
            <person name="Kim Y.M."/>
            <person name="Seo E."/>
            <person name="Kim K.T."/>
            <person name="Kim M.S."/>
            <person name="Lee J.M."/>
            <person name="Cheong K."/>
            <person name="Shin H.S."/>
            <person name="Kim S.B."/>
            <person name="Han K."/>
            <person name="Lee J."/>
            <person name="Park M."/>
            <person name="Lee H.A."/>
            <person name="Lee H.Y."/>
            <person name="Lee Y."/>
            <person name="Oh S."/>
            <person name="Lee J.H."/>
            <person name="Choi E."/>
            <person name="Choi E."/>
            <person name="Lee S.E."/>
            <person name="Jeon J."/>
            <person name="Kim H."/>
            <person name="Choi G."/>
            <person name="Song H."/>
            <person name="Lee J."/>
            <person name="Lee S.C."/>
            <person name="Kwon J.K."/>
            <person name="Lee H.Y."/>
            <person name="Koo N."/>
            <person name="Hong Y."/>
            <person name="Kim R.W."/>
            <person name="Kang W.H."/>
            <person name="Huh J.H."/>
            <person name="Kang B.C."/>
            <person name="Yang T.J."/>
            <person name="Lee Y.H."/>
            <person name="Bennetzen J.L."/>
            <person name="Choi D."/>
        </authorList>
    </citation>
    <scope>NUCLEOTIDE SEQUENCE [LARGE SCALE GENOMIC DNA]</scope>
    <source>
        <strain evidence="4">cv. PBC81</strain>
    </source>
</reference>